<dbReference type="Proteomes" id="UP000287687">
    <property type="component" value="Unassembled WGS sequence"/>
</dbReference>
<comment type="caution">
    <text evidence="1">The sequence shown here is derived from an EMBL/GenBank/DDBJ whole genome shotgun (WGS) entry which is preliminary data.</text>
</comment>
<name>A0A444LIM3_9HYPH</name>
<dbReference type="RefSeq" id="WP_128442854.1">
    <property type="nucleotide sequence ID" value="NZ_SBIP01000002.1"/>
</dbReference>
<evidence type="ECO:0000313" key="1">
    <source>
        <dbReference type="EMBL" id="RWX78878.1"/>
    </source>
</evidence>
<dbReference type="EMBL" id="SBIP01000002">
    <property type="protein sequence ID" value="RWX78878.1"/>
    <property type="molecule type" value="Genomic_DNA"/>
</dbReference>
<dbReference type="OrthoDB" id="9902678at2"/>
<dbReference type="AlphaFoldDB" id="A0A444LIM3"/>
<sequence>MDGAIIGPKVTRRLDVHLISYFDFRDVGPCSNLRASISRFMEALCEKLDAELIQKSVEHTEKSFDDWTSWYVDEALRLQINAVGHFAHAIGDLEAFPVAAGTKVPCELGYRNFQEFAGCWRRACALRQAELNVTPKSKKFQDKRADHDWAPYFSDLFKKAS</sequence>
<gene>
    <name evidence="1" type="ORF">EPK99_09890</name>
</gene>
<keyword evidence="2" id="KW-1185">Reference proteome</keyword>
<organism evidence="1 2">
    <name type="scientific">Neorhizobium lilium</name>
    <dbReference type="NCBI Taxonomy" id="2503024"/>
    <lineage>
        <taxon>Bacteria</taxon>
        <taxon>Pseudomonadati</taxon>
        <taxon>Pseudomonadota</taxon>
        <taxon>Alphaproteobacteria</taxon>
        <taxon>Hyphomicrobiales</taxon>
        <taxon>Rhizobiaceae</taxon>
        <taxon>Rhizobium/Agrobacterium group</taxon>
        <taxon>Neorhizobium</taxon>
    </lineage>
</organism>
<reference evidence="1 2" key="1">
    <citation type="submission" date="2019-01" db="EMBL/GenBank/DDBJ databases">
        <title>The draft genome of Rhizobium sp. 24NR.</title>
        <authorList>
            <person name="Liu L."/>
            <person name="Liang L."/>
            <person name="Shi S."/>
            <person name="Xu L."/>
            <person name="Wang X."/>
            <person name="Li L."/>
            <person name="Zhang X."/>
        </authorList>
    </citation>
    <scope>NUCLEOTIDE SEQUENCE [LARGE SCALE GENOMIC DNA]</scope>
    <source>
        <strain evidence="1 2">24NR</strain>
    </source>
</reference>
<evidence type="ECO:0000313" key="2">
    <source>
        <dbReference type="Proteomes" id="UP000287687"/>
    </source>
</evidence>
<protein>
    <submittedName>
        <fullName evidence="1">Uncharacterized protein</fullName>
    </submittedName>
</protein>
<proteinExistence type="predicted"/>
<accession>A0A444LIM3</accession>